<feature type="domain" description="Phosphoribulokinase/uridine kinase" evidence="13">
    <location>
        <begin position="393"/>
        <end position="567"/>
    </location>
</feature>
<keyword evidence="12" id="KW-1133">Transmembrane helix</keyword>
<evidence type="ECO:0000256" key="8">
    <source>
        <dbReference type="ARBA" id="ARBA00022777"/>
    </source>
</evidence>
<accession>A0ABT3ZM06</accession>
<evidence type="ECO:0000256" key="5">
    <source>
        <dbReference type="ARBA" id="ARBA00022567"/>
    </source>
</evidence>
<feature type="transmembrane region" description="Helical" evidence="12">
    <location>
        <begin position="314"/>
        <end position="343"/>
    </location>
</feature>
<evidence type="ECO:0000256" key="11">
    <source>
        <dbReference type="ARBA" id="ARBA00047663"/>
    </source>
</evidence>
<dbReference type="Proteomes" id="UP001082899">
    <property type="component" value="Unassembled WGS sequence"/>
</dbReference>
<comment type="pathway">
    <text evidence="1">Carbohydrate biosynthesis; Calvin cycle.</text>
</comment>
<reference evidence="14" key="1">
    <citation type="submission" date="2022-11" db="EMBL/GenBank/DDBJ databases">
        <title>Robbsia betulipollinis sp. nov., isolated from pollen of birch (Betula pendula).</title>
        <authorList>
            <person name="Shi H."/>
            <person name="Ambika Manirajan B."/>
            <person name="Ratering S."/>
            <person name="Geissler-Plaum R."/>
            <person name="Schnell S."/>
        </authorList>
    </citation>
    <scope>NUCLEOTIDE SEQUENCE</scope>
    <source>
        <strain evidence="14">Bb-Pol-6</strain>
    </source>
</reference>
<keyword evidence="5" id="KW-0113">Calvin cycle</keyword>
<evidence type="ECO:0000256" key="1">
    <source>
        <dbReference type="ARBA" id="ARBA00005215"/>
    </source>
</evidence>
<evidence type="ECO:0000256" key="7">
    <source>
        <dbReference type="ARBA" id="ARBA00022741"/>
    </source>
</evidence>
<evidence type="ECO:0000313" key="15">
    <source>
        <dbReference type="Proteomes" id="UP001082899"/>
    </source>
</evidence>
<keyword evidence="15" id="KW-1185">Reference proteome</keyword>
<evidence type="ECO:0000256" key="6">
    <source>
        <dbReference type="ARBA" id="ARBA00022679"/>
    </source>
</evidence>
<gene>
    <name evidence="14" type="ORF">OVY01_09995</name>
</gene>
<dbReference type="PRINTS" id="PR00478">
    <property type="entry name" value="PHRIBLKINASE"/>
</dbReference>
<dbReference type="SUPFAM" id="SSF52540">
    <property type="entry name" value="P-loop containing nucleoside triphosphate hydrolases"/>
    <property type="match status" value="1"/>
</dbReference>
<feature type="transmembrane region" description="Helical" evidence="12">
    <location>
        <begin position="156"/>
        <end position="185"/>
    </location>
</feature>
<dbReference type="EC" id="2.7.1.19" evidence="3"/>
<feature type="transmembrane region" description="Helical" evidence="12">
    <location>
        <begin position="272"/>
        <end position="294"/>
    </location>
</feature>
<name>A0ABT3ZM06_9BURK</name>
<dbReference type="Gene3D" id="3.40.50.300">
    <property type="entry name" value="P-loop containing nucleotide triphosphate hydrolases"/>
    <property type="match status" value="1"/>
</dbReference>
<proteinExistence type="inferred from homology"/>
<dbReference type="Pfam" id="PF00485">
    <property type="entry name" value="PRK"/>
    <property type="match status" value="1"/>
</dbReference>
<dbReference type="InterPro" id="IPR006082">
    <property type="entry name" value="PRK"/>
</dbReference>
<dbReference type="InterPro" id="IPR027417">
    <property type="entry name" value="P-loop_NTPase"/>
</dbReference>
<dbReference type="InterPro" id="IPR006083">
    <property type="entry name" value="PRK/URK"/>
</dbReference>
<comment type="caution">
    <text evidence="14">The sequence shown here is derived from an EMBL/GenBank/DDBJ whole genome shotgun (WGS) entry which is preliminary data.</text>
</comment>
<keyword evidence="6" id="KW-0808">Transferase</keyword>
<keyword evidence="7" id="KW-0547">Nucleotide-binding</keyword>
<sequence length="685" mass="76916">MKKLLLDPLFLAGLLLRLVLIGLALPAAAMQWYVPFMNVSTHSFSTDPWTAWLASGGTPIAFPYGYAMWLCFLPLTLICKGLGMPLLYGYAGTLLCVDFIMLNLLGRMIPGRVRLLLSVYWFSPIVIVATYLLGLNDLIPVTLLVLSLHHFRRHRLALSGFVFIAAISAKASMVIALPFFIIYFAHNLAYRRFLPRFVAGIALGGVLLLVPYLALSHSAVMMLLSNPETGKVFRLTMDLGPTFSIYLVPLVYILVLYAAWRVKRMNFDLFQAMLGLGFMAVVLMTPASPGWFIWLTPLLLTYQAMGDRVATMLAWLFSILYVISSMLELAPGTIVVGGVFFDASRLLADHFGRRFPSLFYTAMVAIGAVLAVRIWRQTVSRNDFFRLSRKPFVLGIAGDSGAGKDTFADAIEGLFGQHSVTMLTGDDYHLWDRQRPMWQVMTHLNPVANDLDRFASDLVSLIDGKPVQSTHYDHQTGRMSRPRAIRSNDFIIASGLHALYLPIARRCYDLSIYLDIDEDLRRYFKMRRDVTVRGHSVAQVEASFLRREPDAARFIRPQALEADLILSLQPIHPRMLEDIRVEQTLPFKLVVQSRHGLSSISLTRALVGVCGLHVDEIPARDGSRIAFAIEGDTSAADIEMAARMICPRIFEFLDTVPVWQDGMMGLMQLVTLSHINQALTERFIW</sequence>
<evidence type="ECO:0000256" key="12">
    <source>
        <dbReference type="SAM" id="Phobius"/>
    </source>
</evidence>
<evidence type="ECO:0000256" key="4">
    <source>
        <dbReference type="ARBA" id="ARBA00022531"/>
    </source>
</evidence>
<comment type="catalytic activity">
    <reaction evidence="11">
        <text>D-ribulose 5-phosphate + ATP = D-ribulose 1,5-bisphosphate + ADP + H(+)</text>
        <dbReference type="Rhea" id="RHEA:19365"/>
        <dbReference type="ChEBI" id="CHEBI:15378"/>
        <dbReference type="ChEBI" id="CHEBI:30616"/>
        <dbReference type="ChEBI" id="CHEBI:57870"/>
        <dbReference type="ChEBI" id="CHEBI:58121"/>
        <dbReference type="ChEBI" id="CHEBI:456216"/>
        <dbReference type="EC" id="2.7.1.19"/>
    </reaction>
</comment>
<organism evidence="14 15">
    <name type="scientific">Robbsia betulipollinis</name>
    <dbReference type="NCBI Taxonomy" id="2981849"/>
    <lineage>
        <taxon>Bacteria</taxon>
        <taxon>Pseudomonadati</taxon>
        <taxon>Pseudomonadota</taxon>
        <taxon>Betaproteobacteria</taxon>
        <taxon>Burkholderiales</taxon>
        <taxon>Burkholderiaceae</taxon>
        <taxon>Robbsia</taxon>
    </lineage>
</organism>
<evidence type="ECO:0000313" key="14">
    <source>
        <dbReference type="EMBL" id="MCY0387559.1"/>
    </source>
</evidence>
<keyword evidence="12" id="KW-0812">Transmembrane</keyword>
<comment type="similarity">
    <text evidence="2">Belongs to the phosphoribulokinase family.</text>
</comment>
<dbReference type="PANTHER" id="PTHR10285">
    <property type="entry name" value="URIDINE KINASE"/>
    <property type="match status" value="1"/>
</dbReference>
<feature type="transmembrane region" description="Helical" evidence="12">
    <location>
        <begin position="117"/>
        <end position="136"/>
    </location>
</feature>
<feature type="transmembrane region" description="Helical" evidence="12">
    <location>
        <begin position="87"/>
        <end position="105"/>
    </location>
</feature>
<evidence type="ECO:0000256" key="9">
    <source>
        <dbReference type="ARBA" id="ARBA00022840"/>
    </source>
</evidence>
<keyword evidence="9" id="KW-0067">ATP-binding</keyword>
<evidence type="ECO:0000256" key="10">
    <source>
        <dbReference type="ARBA" id="ARBA00031382"/>
    </source>
</evidence>
<evidence type="ECO:0000259" key="13">
    <source>
        <dbReference type="Pfam" id="PF00485"/>
    </source>
</evidence>
<dbReference type="EMBL" id="JAPMXC010000001">
    <property type="protein sequence ID" value="MCY0387559.1"/>
    <property type="molecule type" value="Genomic_DNA"/>
</dbReference>
<protein>
    <recommendedName>
        <fullName evidence="3">phosphoribulokinase</fullName>
        <ecNumber evidence="3">2.7.1.19</ecNumber>
    </recommendedName>
    <alternativeName>
        <fullName evidence="10">Phosphopentokinase</fullName>
    </alternativeName>
</protein>
<feature type="transmembrane region" description="Helical" evidence="12">
    <location>
        <begin position="197"/>
        <end position="223"/>
    </location>
</feature>
<keyword evidence="12" id="KW-0472">Membrane</keyword>
<keyword evidence="8 14" id="KW-0418">Kinase</keyword>
<feature type="transmembrane region" description="Helical" evidence="12">
    <location>
        <begin position="355"/>
        <end position="375"/>
    </location>
</feature>
<feature type="transmembrane region" description="Helical" evidence="12">
    <location>
        <begin position="243"/>
        <end position="260"/>
    </location>
</feature>
<evidence type="ECO:0000256" key="3">
    <source>
        <dbReference type="ARBA" id="ARBA00012042"/>
    </source>
</evidence>
<keyword evidence="4" id="KW-0602">Photosynthesis</keyword>
<dbReference type="GO" id="GO:0016301">
    <property type="term" value="F:kinase activity"/>
    <property type="evidence" value="ECO:0007669"/>
    <property type="project" value="UniProtKB-KW"/>
</dbReference>
<dbReference type="RefSeq" id="WP_267847294.1">
    <property type="nucleotide sequence ID" value="NZ_JAPMXC010000001.1"/>
</dbReference>
<evidence type="ECO:0000256" key="2">
    <source>
        <dbReference type="ARBA" id="ARBA00009719"/>
    </source>
</evidence>